<comment type="caution">
    <text evidence="1">The sequence shown here is derived from an EMBL/GenBank/DDBJ whole genome shotgun (WGS) entry which is preliminary data.</text>
</comment>
<gene>
    <name evidence="1" type="ORF">GGE12_000563</name>
</gene>
<dbReference type="EMBL" id="JACIGM010000001">
    <property type="protein sequence ID" value="MBB4272821.1"/>
    <property type="molecule type" value="Genomic_DNA"/>
</dbReference>
<evidence type="ECO:0000313" key="2">
    <source>
        <dbReference type="Proteomes" id="UP000533641"/>
    </source>
</evidence>
<sequence>MTDFLDNLLTPHQIAERITASTGIHLTGRTVWEKARRLGIAKKIGRSMLISIDDIPLLLKEETKEDKRERLMDQSAIRTGEQALAMLRKARLARSKK</sequence>
<accession>A0A7W6RJ31</accession>
<dbReference type="RefSeq" id="WP_183922765.1">
    <property type="nucleotide sequence ID" value="NZ_JACIGM010000001.1"/>
</dbReference>
<organism evidence="1 2">
    <name type="scientific">Rhizobium mongolense</name>
    <dbReference type="NCBI Taxonomy" id="57676"/>
    <lineage>
        <taxon>Bacteria</taxon>
        <taxon>Pseudomonadati</taxon>
        <taxon>Pseudomonadota</taxon>
        <taxon>Alphaproteobacteria</taxon>
        <taxon>Hyphomicrobiales</taxon>
        <taxon>Rhizobiaceae</taxon>
        <taxon>Rhizobium/Agrobacterium group</taxon>
        <taxon>Rhizobium</taxon>
    </lineage>
</organism>
<evidence type="ECO:0000313" key="1">
    <source>
        <dbReference type="EMBL" id="MBB4272821.1"/>
    </source>
</evidence>
<dbReference type="Proteomes" id="UP000533641">
    <property type="component" value="Unassembled WGS sequence"/>
</dbReference>
<protein>
    <submittedName>
        <fullName evidence="1">Uncharacterized protein</fullName>
    </submittedName>
</protein>
<proteinExistence type="predicted"/>
<reference evidence="1 2" key="1">
    <citation type="submission" date="2020-08" db="EMBL/GenBank/DDBJ databases">
        <title>Genomic Encyclopedia of Type Strains, Phase IV (KMG-V): Genome sequencing to study the core and pangenomes of soil and plant-associated prokaryotes.</title>
        <authorList>
            <person name="Whitman W."/>
        </authorList>
    </citation>
    <scope>NUCLEOTIDE SEQUENCE [LARGE SCALE GENOMIC DNA]</scope>
    <source>
        <strain evidence="1 2">SEMIA 402</strain>
    </source>
</reference>
<dbReference type="AlphaFoldDB" id="A0A7W6RJ31"/>
<name>A0A7W6RJ31_9HYPH</name>